<evidence type="ECO:0000313" key="1">
    <source>
        <dbReference type="EMBL" id="OBQ44325.1"/>
    </source>
</evidence>
<name>A0A1B7X4N6_APHFL</name>
<dbReference type="AlphaFoldDB" id="A0A1B7X4N6"/>
<dbReference type="EMBL" id="LJOW01000025">
    <property type="protein sequence ID" value="OBQ44325.1"/>
    <property type="molecule type" value="Genomic_DNA"/>
</dbReference>
<reference evidence="1 2" key="1">
    <citation type="submission" date="2015-09" db="EMBL/GenBank/DDBJ databases">
        <title>Aphanizomenon flos-aquae WA102.</title>
        <authorList>
            <person name="Driscoll C."/>
        </authorList>
    </citation>
    <scope>NUCLEOTIDE SEQUENCE [LARGE SCALE GENOMIC DNA]</scope>
    <source>
        <strain evidence="1">WA102</strain>
    </source>
</reference>
<comment type="caution">
    <text evidence="1">The sequence shown here is derived from an EMBL/GenBank/DDBJ whole genome shotgun (WGS) entry which is preliminary data.</text>
</comment>
<dbReference type="Proteomes" id="UP000092093">
    <property type="component" value="Unassembled WGS sequence"/>
</dbReference>
<dbReference type="InterPro" id="IPR005368">
    <property type="entry name" value="UPF0175"/>
</dbReference>
<proteinExistence type="predicted"/>
<protein>
    <submittedName>
        <fullName evidence="1">Uncharacterized protein</fullName>
    </submittedName>
</protein>
<accession>A0A1B7X4N6</accession>
<organism evidence="1 2">
    <name type="scientific">Aphanizomenon flos-aquae WA102</name>
    <dbReference type="NCBI Taxonomy" id="1710896"/>
    <lineage>
        <taxon>Bacteria</taxon>
        <taxon>Bacillati</taxon>
        <taxon>Cyanobacteriota</taxon>
        <taxon>Cyanophyceae</taxon>
        <taxon>Nostocales</taxon>
        <taxon>Aphanizomenonaceae</taxon>
        <taxon>Aphanizomenon</taxon>
    </lineage>
</organism>
<evidence type="ECO:0000313" key="2">
    <source>
        <dbReference type="Proteomes" id="UP000092093"/>
    </source>
</evidence>
<dbReference type="Pfam" id="PF03683">
    <property type="entry name" value="UPF0175"/>
    <property type="match status" value="1"/>
</dbReference>
<sequence>MSLVILDEFLDASQLTPTEFLQEIALHLFESGRLTFDYAAKMAQMESDAFRDLLKARKIPLYRYDLEDFEIDLQNLQELGRL</sequence>
<gene>
    <name evidence="1" type="ORF">AN484_07610</name>
</gene>